<comment type="similarity">
    <text evidence="11">Belongs to the Thz kinase family.</text>
</comment>
<evidence type="ECO:0000313" key="12">
    <source>
        <dbReference type="EMBL" id="GAQ25335.1"/>
    </source>
</evidence>
<dbReference type="GO" id="GO:0004417">
    <property type="term" value="F:hydroxyethylthiazole kinase activity"/>
    <property type="evidence" value="ECO:0007669"/>
    <property type="project" value="UniProtKB-UniRule"/>
</dbReference>
<evidence type="ECO:0000313" key="13">
    <source>
        <dbReference type="Proteomes" id="UP000062160"/>
    </source>
</evidence>
<dbReference type="Proteomes" id="UP000062160">
    <property type="component" value="Unassembled WGS sequence"/>
</dbReference>
<evidence type="ECO:0000256" key="9">
    <source>
        <dbReference type="ARBA" id="ARBA00022842"/>
    </source>
</evidence>
<dbReference type="EMBL" id="DF977001">
    <property type="protein sequence ID" value="GAQ25335.1"/>
    <property type="molecule type" value="Genomic_DNA"/>
</dbReference>
<keyword evidence="8 11" id="KW-0067">ATP-binding</keyword>
<evidence type="ECO:0000256" key="6">
    <source>
        <dbReference type="ARBA" id="ARBA00022741"/>
    </source>
</evidence>
<gene>
    <name evidence="11" type="primary">thiM</name>
    <name evidence="12" type="ORF">TSYNT_7355</name>
</gene>
<reference evidence="12" key="1">
    <citation type="journal article" date="2016" name="Genome Announc.">
        <title>Draft Genome Sequence of the Syntrophic Lactate-Degrading Bacterium Tepidanaerobacter syntrophicus JLT.</title>
        <authorList>
            <person name="Matsuura N."/>
            <person name="Ohashi A."/>
            <person name="Tourlousse D.M."/>
            <person name="Sekiguchi Y."/>
        </authorList>
    </citation>
    <scope>NUCLEOTIDE SEQUENCE [LARGE SCALE GENOMIC DNA]</scope>
    <source>
        <strain evidence="12">JL</strain>
    </source>
</reference>
<dbReference type="STRING" id="224999.GCA_001485475_01351"/>
<dbReference type="RefSeq" id="WP_059032727.1">
    <property type="nucleotide sequence ID" value="NZ_BSDN01000002.1"/>
</dbReference>
<feature type="binding site" evidence="11">
    <location>
        <position position="124"/>
    </location>
    <ligand>
        <name>ATP</name>
        <dbReference type="ChEBI" id="CHEBI:30616"/>
    </ligand>
</feature>
<feature type="binding site" evidence="11">
    <location>
        <position position="48"/>
    </location>
    <ligand>
        <name>substrate</name>
    </ligand>
</feature>
<keyword evidence="13" id="KW-1185">Reference proteome</keyword>
<dbReference type="PRINTS" id="PR01099">
    <property type="entry name" value="HYETHTZKNASE"/>
</dbReference>
<dbReference type="Gene3D" id="3.40.1190.20">
    <property type="match status" value="1"/>
</dbReference>
<comment type="pathway">
    <text evidence="3 11">Cofactor biosynthesis; thiamine diphosphate biosynthesis; 4-methyl-5-(2-phosphoethyl)-thiazole from 5-(2-hydroxyethyl)-4-methylthiazole: step 1/1.</text>
</comment>
<protein>
    <recommendedName>
        <fullName evidence="11">Hydroxyethylthiazole kinase</fullName>
        <ecNumber evidence="11">2.7.1.50</ecNumber>
    </recommendedName>
    <alternativeName>
        <fullName evidence="11">4-methyl-5-beta-hydroxyethylthiazole kinase</fullName>
        <shortName evidence="11">TH kinase</shortName>
        <shortName evidence="11">Thz kinase</shortName>
    </alternativeName>
</protein>
<feature type="binding site" evidence="11">
    <location>
        <position position="175"/>
    </location>
    <ligand>
        <name>ATP</name>
        <dbReference type="ChEBI" id="CHEBI:30616"/>
    </ligand>
</feature>
<evidence type="ECO:0000256" key="8">
    <source>
        <dbReference type="ARBA" id="ARBA00022840"/>
    </source>
</evidence>
<proteinExistence type="inferred from homology"/>
<dbReference type="AlphaFoldDB" id="A0A0U9HQM2"/>
<accession>A0A0U9HQM2</accession>
<keyword evidence="5 11" id="KW-0479">Metal-binding</keyword>
<dbReference type="NCBIfam" id="TIGR00694">
    <property type="entry name" value="thiM"/>
    <property type="match status" value="1"/>
</dbReference>
<sequence>MEIKYIEKVKKAFEMVHTKKPLVHHITNYVTVNDCANITLAIGASPIMADDIREVEAITSISSALVLNIGTLNERTVQAMLAAGEKANKLEIPVVFDPVGAGASELRNRTTEQILEKVQLSVLRGNMSEIRFIAGLEASTKGVDASDADINSGLAAGCSISETIAKKYGCVAAITGETDIVSDGQHTLLLENGTKLLSGITGTGCMCTSLIGSFCGATEDFLVAAAGGILCMGIAGEAAAEKVGKEGSGSLHKAIIDSVSNMNAEIFTKRAKIHEA</sequence>
<keyword evidence="9 11" id="KW-0460">Magnesium</keyword>
<dbReference type="CDD" id="cd01170">
    <property type="entry name" value="THZ_kinase"/>
    <property type="match status" value="1"/>
</dbReference>
<keyword evidence="7 11" id="KW-0418">Kinase</keyword>
<evidence type="ECO:0000256" key="10">
    <source>
        <dbReference type="ARBA" id="ARBA00022977"/>
    </source>
</evidence>
<dbReference type="HAMAP" id="MF_00228">
    <property type="entry name" value="Thz_kinase"/>
    <property type="match status" value="1"/>
</dbReference>
<dbReference type="NCBIfam" id="NF006830">
    <property type="entry name" value="PRK09355.1"/>
    <property type="match status" value="1"/>
</dbReference>
<dbReference type="Pfam" id="PF02110">
    <property type="entry name" value="HK"/>
    <property type="match status" value="1"/>
</dbReference>
<dbReference type="PIRSF" id="PIRSF000513">
    <property type="entry name" value="Thz_kinase"/>
    <property type="match status" value="1"/>
</dbReference>
<keyword evidence="10 11" id="KW-0784">Thiamine biosynthesis</keyword>
<dbReference type="OrthoDB" id="9778146at2"/>
<comment type="function">
    <text evidence="11">Catalyzes the phosphorylation of the hydroxyl group of 4-methyl-5-beta-hydroxyethylthiazole (THZ).</text>
</comment>
<comment type="cofactor">
    <cofactor evidence="2 11">
        <name>Mg(2+)</name>
        <dbReference type="ChEBI" id="CHEBI:18420"/>
    </cofactor>
</comment>
<evidence type="ECO:0000256" key="3">
    <source>
        <dbReference type="ARBA" id="ARBA00004868"/>
    </source>
</evidence>
<dbReference type="GO" id="GO:0000287">
    <property type="term" value="F:magnesium ion binding"/>
    <property type="evidence" value="ECO:0007669"/>
    <property type="project" value="UniProtKB-UniRule"/>
</dbReference>
<evidence type="ECO:0000256" key="2">
    <source>
        <dbReference type="ARBA" id="ARBA00001946"/>
    </source>
</evidence>
<dbReference type="UniPathway" id="UPA00060">
    <property type="reaction ID" value="UER00139"/>
</dbReference>
<feature type="binding site" evidence="11">
    <location>
        <position position="202"/>
    </location>
    <ligand>
        <name>substrate</name>
    </ligand>
</feature>
<evidence type="ECO:0000256" key="5">
    <source>
        <dbReference type="ARBA" id="ARBA00022723"/>
    </source>
</evidence>
<evidence type="ECO:0000256" key="11">
    <source>
        <dbReference type="HAMAP-Rule" id="MF_00228"/>
    </source>
</evidence>
<dbReference type="SUPFAM" id="SSF53613">
    <property type="entry name" value="Ribokinase-like"/>
    <property type="match status" value="1"/>
</dbReference>
<keyword evidence="4 11" id="KW-0808">Transferase</keyword>
<dbReference type="EC" id="2.7.1.50" evidence="11"/>
<organism evidence="12">
    <name type="scientific">Tepidanaerobacter syntrophicus</name>
    <dbReference type="NCBI Taxonomy" id="224999"/>
    <lineage>
        <taxon>Bacteria</taxon>
        <taxon>Bacillati</taxon>
        <taxon>Bacillota</taxon>
        <taxon>Clostridia</taxon>
        <taxon>Thermosediminibacterales</taxon>
        <taxon>Tepidanaerobacteraceae</taxon>
        <taxon>Tepidanaerobacter</taxon>
    </lineage>
</organism>
<keyword evidence="6 11" id="KW-0547">Nucleotide-binding</keyword>
<comment type="catalytic activity">
    <reaction evidence="1 11">
        <text>5-(2-hydroxyethyl)-4-methylthiazole + ATP = 4-methyl-5-(2-phosphooxyethyl)-thiazole + ADP + H(+)</text>
        <dbReference type="Rhea" id="RHEA:24212"/>
        <dbReference type="ChEBI" id="CHEBI:15378"/>
        <dbReference type="ChEBI" id="CHEBI:17957"/>
        <dbReference type="ChEBI" id="CHEBI:30616"/>
        <dbReference type="ChEBI" id="CHEBI:58296"/>
        <dbReference type="ChEBI" id="CHEBI:456216"/>
        <dbReference type="EC" id="2.7.1.50"/>
    </reaction>
</comment>
<evidence type="ECO:0000256" key="7">
    <source>
        <dbReference type="ARBA" id="ARBA00022777"/>
    </source>
</evidence>
<evidence type="ECO:0000256" key="4">
    <source>
        <dbReference type="ARBA" id="ARBA00022679"/>
    </source>
</evidence>
<dbReference type="InterPro" id="IPR000417">
    <property type="entry name" value="Hyethyz_kinase"/>
</dbReference>
<dbReference type="InterPro" id="IPR029056">
    <property type="entry name" value="Ribokinase-like"/>
</dbReference>
<evidence type="ECO:0000256" key="1">
    <source>
        <dbReference type="ARBA" id="ARBA00001771"/>
    </source>
</evidence>
<dbReference type="GO" id="GO:0005524">
    <property type="term" value="F:ATP binding"/>
    <property type="evidence" value="ECO:0007669"/>
    <property type="project" value="UniProtKB-UniRule"/>
</dbReference>
<name>A0A0U9HQM2_9FIRM</name>
<dbReference type="GO" id="GO:0009228">
    <property type="term" value="P:thiamine biosynthetic process"/>
    <property type="evidence" value="ECO:0007669"/>
    <property type="project" value="UniProtKB-KW"/>
</dbReference>
<dbReference type="GO" id="GO:0009229">
    <property type="term" value="P:thiamine diphosphate biosynthetic process"/>
    <property type="evidence" value="ECO:0007669"/>
    <property type="project" value="UniProtKB-UniRule"/>
</dbReference>